<evidence type="ECO:0000256" key="4">
    <source>
        <dbReference type="SAM" id="MobiDB-lite"/>
    </source>
</evidence>
<evidence type="ECO:0000259" key="5">
    <source>
        <dbReference type="Pfam" id="PF03460"/>
    </source>
</evidence>
<evidence type="ECO:0000313" key="7">
    <source>
        <dbReference type="Proteomes" id="UP000306441"/>
    </source>
</evidence>
<keyword evidence="1" id="KW-0004">4Fe-4S</keyword>
<dbReference type="InterPro" id="IPR005117">
    <property type="entry name" value="NiRdtase/SiRdtase_haem-b_fer"/>
</dbReference>
<proteinExistence type="predicted"/>
<dbReference type="Gene3D" id="3.90.480.20">
    <property type="match status" value="1"/>
</dbReference>
<sequence length="231" mass="25142">MDRHETFDRDRVQASIARFAGQVERRLAGEITEEQFRPLRRANGVSLELHSYRLRIGVPEGALDASQLRMLAHVARRYDKGYCHFTAHGFVEFHWPSLIDIPAILTDLATVRMQAVEVSDDGLPDNNSARQLSDDGAVTISLVAAGGMPGAISTGQLEVVADLAERYGSGEVRVGYEQTLFLPYVVPADLMALHAALASAGLATVRPMGTGRQPAPQPSREPFHVDEAKAA</sequence>
<evidence type="ECO:0000256" key="2">
    <source>
        <dbReference type="ARBA" id="ARBA00022617"/>
    </source>
</evidence>
<keyword evidence="3" id="KW-0560">Oxidoreductase</keyword>
<dbReference type="InterPro" id="IPR051329">
    <property type="entry name" value="NIR_SIR_4Fe-4S"/>
</dbReference>
<dbReference type="PANTHER" id="PTHR32439">
    <property type="entry name" value="FERREDOXIN--NITRITE REDUCTASE, CHLOROPLASTIC"/>
    <property type="match status" value="1"/>
</dbReference>
<feature type="region of interest" description="Disordered" evidence="4">
    <location>
        <begin position="208"/>
        <end position="231"/>
    </location>
</feature>
<dbReference type="Proteomes" id="UP000306441">
    <property type="component" value="Unassembled WGS sequence"/>
</dbReference>
<dbReference type="InterPro" id="IPR036136">
    <property type="entry name" value="Nit/Sulf_reduc_fer-like_dom_sf"/>
</dbReference>
<comment type="caution">
    <text evidence="6">The sequence shown here is derived from an EMBL/GenBank/DDBJ whole genome shotgun (WGS) entry which is preliminary data.</text>
</comment>
<keyword evidence="1" id="KW-0411">Iron-sulfur</keyword>
<dbReference type="Pfam" id="PF03460">
    <property type="entry name" value="NIR_SIR_ferr"/>
    <property type="match status" value="2"/>
</dbReference>
<dbReference type="PANTHER" id="PTHR32439:SF9">
    <property type="entry name" value="BLR3264 PROTEIN"/>
    <property type="match status" value="1"/>
</dbReference>
<keyword evidence="7" id="KW-1185">Reference proteome</keyword>
<dbReference type="EMBL" id="SSNY01000014">
    <property type="protein sequence ID" value="THF54937.1"/>
    <property type="molecule type" value="Genomic_DNA"/>
</dbReference>
<dbReference type="SUPFAM" id="SSF55124">
    <property type="entry name" value="Nitrite/Sulfite reductase N-terminal domain-like"/>
    <property type="match status" value="2"/>
</dbReference>
<gene>
    <name evidence="6" type="ORF">E6C48_19965</name>
</gene>
<protein>
    <recommendedName>
        <fullName evidence="5">Nitrite/Sulfite reductase ferredoxin-like domain-containing protein</fullName>
    </recommendedName>
</protein>
<dbReference type="RefSeq" id="WP_136359945.1">
    <property type="nucleotide sequence ID" value="NZ_SSNY01000014.1"/>
</dbReference>
<organism evidence="6 7">
    <name type="scientific">Ollibium composti</name>
    <dbReference type="NCBI Taxonomy" id="2675109"/>
    <lineage>
        <taxon>Bacteria</taxon>
        <taxon>Pseudomonadati</taxon>
        <taxon>Pseudomonadota</taxon>
        <taxon>Alphaproteobacteria</taxon>
        <taxon>Hyphomicrobiales</taxon>
        <taxon>Phyllobacteriaceae</taxon>
        <taxon>Ollibium</taxon>
    </lineage>
</organism>
<evidence type="ECO:0000256" key="3">
    <source>
        <dbReference type="ARBA" id="ARBA00023002"/>
    </source>
</evidence>
<evidence type="ECO:0000256" key="1">
    <source>
        <dbReference type="ARBA" id="ARBA00022485"/>
    </source>
</evidence>
<feature type="domain" description="Nitrite/Sulfite reductase ferredoxin-like" evidence="5">
    <location>
        <begin position="149"/>
        <end position="199"/>
    </location>
</feature>
<keyword evidence="2" id="KW-0349">Heme</keyword>
<name>A0ABY2Q287_9HYPH</name>
<reference evidence="6 7" key="1">
    <citation type="submission" date="2019-04" db="EMBL/GenBank/DDBJ databases">
        <title>Mesorhizobium composti sp. nov., isolated from compost.</title>
        <authorList>
            <person name="Lin S.-Y."/>
            <person name="Hameed A."/>
            <person name="Hsieh Y.-T."/>
            <person name="Young C.-C."/>
        </authorList>
    </citation>
    <scope>NUCLEOTIDE SEQUENCE [LARGE SCALE GENOMIC DNA]</scope>
    <source>
        <strain evidence="6 7">CC-YTH430</strain>
    </source>
</reference>
<evidence type="ECO:0000313" key="6">
    <source>
        <dbReference type="EMBL" id="THF54937.1"/>
    </source>
</evidence>
<keyword evidence="2" id="KW-0479">Metal-binding</keyword>
<keyword evidence="2" id="KW-0408">Iron</keyword>
<feature type="compositionally biased region" description="Basic and acidic residues" evidence="4">
    <location>
        <begin position="221"/>
        <end position="231"/>
    </location>
</feature>
<feature type="domain" description="Nitrite/Sulfite reductase ferredoxin-like" evidence="5">
    <location>
        <begin position="53"/>
        <end position="109"/>
    </location>
</feature>
<accession>A0ABY2Q287</accession>